<evidence type="ECO:0000313" key="4">
    <source>
        <dbReference type="EMBL" id="MCL1031765.1"/>
    </source>
</evidence>
<organism evidence="4 5">
    <name type="scientific">Serratia silvae</name>
    <dbReference type="NCBI Taxonomy" id="2824122"/>
    <lineage>
        <taxon>Bacteria</taxon>
        <taxon>Pseudomonadati</taxon>
        <taxon>Pseudomonadota</taxon>
        <taxon>Gammaproteobacteria</taxon>
        <taxon>Enterobacterales</taxon>
        <taxon>Yersiniaceae</taxon>
        <taxon>Serratia</taxon>
    </lineage>
</organism>
<gene>
    <name evidence="4" type="ORF">KAJ71_22475</name>
</gene>
<protein>
    <recommendedName>
        <fullName evidence="3">Sigma-54 factor interaction domain-containing protein</fullName>
    </recommendedName>
</protein>
<evidence type="ECO:0000259" key="3">
    <source>
        <dbReference type="PROSITE" id="PS50045"/>
    </source>
</evidence>
<dbReference type="InterPro" id="IPR002078">
    <property type="entry name" value="Sigma_54_int"/>
</dbReference>
<dbReference type="RefSeq" id="WP_248947705.1">
    <property type="nucleotide sequence ID" value="NZ_CBCSGY010000064.1"/>
</dbReference>
<keyword evidence="1" id="KW-0547">Nucleotide-binding</keyword>
<reference evidence="4" key="1">
    <citation type="submission" date="2021-04" db="EMBL/GenBank/DDBJ databases">
        <title>Genome sequence of Serratia sp. arafor3.</title>
        <authorList>
            <person name="Besaury L."/>
        </authorList>
    </citation>
    <scope>NUCLEOTIDE SEQUENCE</scope>
    <source>
        <strain evidence="4">Arafor3</strain>
    </source>
</reference>
<dbReference type="InterPro" id="IPR009057">
    <property type="entry name" value="Homeodomain-like_sf"/>
</dbReference>
<comment type="caution">
    <text evidence="4">The sequence shown here is derived from an EMBL/GenBank/DDBJ whole genome shotgun (WGS) entry which is preliminary data.</text>
</comment>
<proteinExistence type="predicted"/>
<dbReference type="PROSITE" id="PS50045">
    <property type="entry name" value="SIGMA54_INTERACT_4"/>
    <property type="match status" value="1"/>
</dbReference>
<dbReference type="InterPro" id="IPR058031">
    <property type="entry name" value="AAA_lid_NorR"/>
</dbReference>
<keyword evidence="2" id="KW-0067">ATP-binding</keyword>
<dbReference type="InterPro" id="IPR025944">
    <property type="entry name" value="Sigma_54_int_dom_CS"/>
</dbReference>
<name>A0ABT0KIA0_9GAMM</name>
<dbReference type="Gene3D" id="1.10.8.60">
    <property type="match status" value="1"/>
</dbReference>
<dbReference type="EMBL" id="JAGQDC010000032">
    <property type="protein sequence ID" value="MCL1031765.1"/>
    <property type="molecule type" value="Genomic_DNA"/>
</dbReference>
<sequence>MPIPFRSWPARWQLTLTSAALSTLEQYPWPGNVRELEHAIYRAAIVACATQNHTELELLPTHFNLNVELMAERINDGPYEPVLATDLATMTQQFQRDVIQKTLEDCDRNWAATARKLSLDSGNLHRLAKRLGIK</sequence>
<dbReference type="SUPFAM" id="SSF46689">
    <property type="entry name" value="Homeodomain-like"/>
    <property type="match status" value="1"/>
</dbReference>
<dbReference type="Proteomes" id="UP001165275">
    <property type="component" value="Unassembled WGS sequence"/>
</dbReference>
<keyword evidence="5" id="KW-1185">Reference proteome</keyword>
<dbReference type="PANTHER" id="PTHR32071">
    <property type="entry name" value="TRANSCRIPTIONAL REGULATORY PROTEIN"/>
    <property type="match status" value="1"/>
</dbReference>
<evidence type="ECO:0000256" key="1">
    <source>
        <dbReference type="ARBA" id="ARBA00022741"/>
    </source>
</evidence>
<dbReference type="PANTHER" id="PTHR32071:SF35">
    <property type="entry name" value="ANAEROBIC NITRIC OXIDE REDUCTASE TRANSCRIPTION REGULATOR NORR"/>
    <property type="match status" value="1"/>
</dbReference>
<accession>A0ABT0KIA0</accession>
<dbReference type="Pfam" id="PF25601">
    <property type="entry name" value="AAA_lid_14"/>
    <property type="match status" value="1"/>
</dbReference>
<feature type="domain" description="Sigma-54 factor interaction" evidence="3">
    <location>
        <begin position="1"/>
        <end position="45"/>
    </location>
</feature>
<evidence type="ECO:0000256" key="2">
    <source>
        <dbReference type="ARBA" id="ARBA00022840"/>
    </source>
</evidence>
<dbReference type="Gene3D" id="1.10.10.60">
    <property type="entry name" value="Homeodomain-like"/>
    <property type="match status" value="1"/>
</dbReference>
<evidence type="ECO:0000313" key="5">
    <source>
        <dbReference type="Proteomes" id="UP001165275"/>
    </source>
</evidence>
<dbReference type="PROSITE" id="PS00688">
    <property type="entry name" value="SIGMA54_INTERACT_3"/>
    <property type="match status" value="1"/>
</dbReference>